<dbReference type="GO" id="GO:0003886">
    <property type="term" value="F:DNA (cytosine-5-)-methyltransferase activity"/>
    <property type="evidence" value="ECO:0007669"/>
    <property type="project" value="UniProtKB-EC"/>
</dbReference>
<dbReference type="EMBL" id="CP126604">
    <property type="protein sequence ID" value="XBN40292.1"/>
    <property type="molecule type" value="Genomic_DNA"/>
</dbReference>
<dbReference type="PROSITE" id="PS00094">
    <property type="entry name" value="C5_MTASE_1"/>
    <property type="match status" value="1"/>
</dbReference>
<keyword evidence="4" id="KW-0680">Restriction system</keyword>
<protein>
    <recommendedName>
        <fullName evidence="8">Cytosine-specific methyltransferase</fullName>
        <ecNumber evidence="8">2.1.1.37</ecNumber>
    </recommendedName>
</protein>
<dbReference type="REBASE" id="836666">
    <property type="entry name" value="M.EdyE1ORF2440P"/>
</dbReference>
<dbReference type="Gene3D" id="3.40.50.150">
    <property type="entry name" value="Vaccinia Virus protein VP39"/>
    <property type="match status" value="1"/>
</dbReference>
<dbReference type="Gene3D" id="3.90.120.10">
    <property type="entry name" value="DNA Methylase, subunit A, domain 2"/>
    <property type="match status" value="1"/>
</dbReference>
<dbReference type="KEGG" id="edy:F0320_02440"/>
<evidence type="ECO:0000313" key="9">
    <source>
        <dbReference type="EMBL" id="XBN40292.1"/>
    </source>
</evidence>
<sequence>MIKFIDLFSGTGGIRLGFEQAMNQLSIKHECVYSCEIDKKACLSYQLNFGENPYGDITKVDASTLPDFDFLLAGFPCQAFSHAGQRKGFEDTRGTLFFDVARILKEKKPKFFLLENVRGLISHDKGNTYKVIENTLKELGYGVDYLLLNSSSFSVPQNRVRIYIFGVLNTQPKMSLRTNLGAVDSHDFKNKVKEFNNIKYIKDILDPIVDEKYVCSQKFQNMIRKAHPDLNEIHGYRLIDYRGGKSLHSWELGIKGECTPEEINFMNLLISNRRKKIFGTHKDGKSLSKEQIMTFYSSIDFDEVTKSLIQKGYLSIKDGLYNPVCGNMSFEVFKFLDPDSISITLTASDSNRLGIYHNNILRRITPRECARIQGYPESYLLLEDDNAVYKQMGNGVSVPVIKAVAIDFIENNIINIETKRAI</sequence>
<proteinExistence type="inferred from homology"/>
<dbReference type="InterPro" id="IPR018117">
    <property type="entry name" value="C5_DNA_meth_AS"/>
</dbReference>
<dbReference type="SUPFAM" id="SSF53335">
    <property type="entry name" value="S-adenosyl-L-methionine-dependent methyltransferases"/>
    <property type="match status" value="1"/>
</dbReference>
<evidence type="ECO:0000256" key="7">
    <source>
        <dbReference type="RuleBase" id="RU000416"/>
    </source>
</evidence>
<dbReference type="InterPro" id="IPR029063">
    <property type="entry name" value="SAM-dependent_MTases_sf"/>
</dbReference>
<evidence type="ECO:0000256" key="6">
    <source>
        <dbReference type="PROSITE-ProRule" id="PRU01016"/>
    </source>
</evidence>
<feature type="active site" evidence="6">
    <location>
        <position position="77"/>
    </location>
</feature>
<dbReference type="PANTHER" id="PTHR46098">
    <property type="entry name" value="TRNA (CYTOSINE(38)-C(5))-METHYLTRANSFERASE"/>
    <property type="match status" value="1"/>
</dbReference>
<dbReference type="AlphaFoldDB" id="A0AAU7J2J1"/>
<dbReference type="InterPro" id="IPR001525">
    <property type="entry name" value="C5_MeTfrase"/>
</dbReference>
<evidence type="ECO:0000256" key="5">
    <source>
        <dbReference type="ARBA" id="ARBA00047422"/>
    </source>
</evidence>
<dbReference type="PANTHER" id="PTHR46098:SF1">
    <property type="entry name" value="TRNA (CYTOSINE(38)-C(5))-METHYLTRANSFERASE"/>
    <property type="match status" value="1"/>
</dbReference>
<comment type="catalytic activity">
    <reaction evidence="5 8">
        <text>a 2'-deoxycytidine in DNA + S-adenosyl-L-methionine = a 5-methyl-2'-deoxycytidine in DNA + S-adenosyl-L-homocysteine + H(+)</text>
        <dbReference type="Rhea" id="RHEA:13681"/>
        <dbReference type="Rhea" id="RHEA-COMP:11369"/>
        <dbReference type="Rhea" id="RHEA-COMP:11370"/>
        <dbReference type="ChEBI" id="CHEBI:15378"/>
        <dbReference type="ChEBI" id="CHEBI:57856"/>
        <dbReference type="ChEBI" id="CHEBI:59789"/>
        <dbReference type="ChEBI" id="CHEBI:85452"/>
        <dbReference type="ChEBI" id="CHEBI:85454"/>
        <dbReference type="EC" id="2.1.1.37"/>
    </reaction>
</comment>
<dbReference type="NCBIfam" id="TIGR00675">
    <property type="entry name" value="dcm"/>
    <property type="match status" value="1"/>
</dbReference>
<evidence type="ECO:0000256" key="8">
    <source>
        <dbReference type="RuleBase" id="RU000417"/>
    </source>
</evidence>
<keyword evidence="3 6" id="KW-0949">S-adenosyl-L-methionine</keyword>
<comment type="similarity">
    <text evidence="6 7">Belongs to the class I-like SAM-binding methyltransferase superfamily. C5-methyltransferase family.</text>
</comment>
<keyword evidence="10" id="KW-1185">Reference proteome</keyword>
<dbReference type="Proteomes" id="UP000323234">
    <property type="component" value="Chromosome"/>
</dbReference>
<organism evidence="9 10">
    <name type="scientific">Enterobacter dykesii</name>
    <dbReference type="NCBI Taxonomy" id="2797506"/>
    <lineage>
        <taxon>Bacteria</taxon>
        <taxon>Pseudomonadati</taxon>
        <taxon>Pseudomonadota</taxon>
        <taxon>Gammaproteobacteria</taxon>
        <taxon>Enterobacterales</taxon>
        <taxon>Enterobacteriaceae</taxon>
        <taxon>Enterobacter</taxon>
    </lineage>
</organism>
<dbReference type="CDD" id="cd00315">
    <property type="entry name" value="Cyt_C5_DNA_methylase"/>
    <property type="match status" value="1"/>
</dbReference>
<dbReference type="RefSeq" id="WP_126328922.1">
    <property type="nucleotide sequence ID" value="NZ_CP126604.1"/>
</dbReference>
<dbReference type="PROSITE" id="PS51679">
    <property type="entry name" value="SAM_MT_C5"/>
    <property type="match status" value="1"/>
</dbReference>
<dbReference type="GO" id="GO:0032259">
    <property type="term" value="P:methylation"/>
    <property type="evidence" value="ECO:0007669"/>
    <property type="project" value="UniProtKB-KW"/>
</dbReference>
<dbReference type="EC" id="2.1.1.37" evidence="8"/>
<dbReference type="GO" id="GO:0009307">
    <property type="term" value="P:DNA restriction-modification system"/>
    <property type="evidence" value="ECO:0007669"/>
    <property type="project" value="UniProtKB-KW"/>
</dbReference>
<gene>
    <name evidence="9" type="ORF">F0320_02440</name>
</gene>
<evidence type="ECO:0000256" key="2">
    <source>
        <dbReference type="ARBA" id="ARBA00022679"/>
    </source>
</evidence>
<evidence type="ECO:0000256" key="3">
    <source>
        <dbReference type="ARBA" id="ARBA00022691"/>
    </source>
</evidence>
<keyword evidence="2 6" id="KW-0808">Transferase</keyword>
<dbReference type="Pfam" id="PF00145">
    <property type="entry name" value="DNA_methylase"/>
    <property type="match status" value="1"/>
</dbReference>
<evidence type="ECO:0000256" key="1">
    <source>
        <dbReference type="ARBA" id="ARBA00022603"/>
    </source>
</evidence>
<keyword evidence="1 6" id="KW-0489">Methyltransferase</keyword>
<dbReference type="InterPro" id="IPR050750">
    <property type="entry name" value="C5-MTase"/>
</dbReference>
<reference evidence="9" key="1">
    <citation type="submission" date="2023-05" db="EMBL/GenBank/DDBJ databases">
        <title>Complete genome sequence data from fresh produce 2nd batch.</title>
        <authorList>
            <person name="Stein M."/>
            <person name="Cho G.-S."/>
            <person name="Brinks E."/>
            <person name="Franz C.M.A.P."/>
        </authorList>
    </citation>
    <scope>NUCLEOTIDE SEQUENCE [LARGE SCALE GENOMIC DNA]</scope>
    <source>
        <strain evidence="9">E1</strain>
    </source>
</reference>
<accession>A0AAU7J2J1</accession>
<name>A0AAU7J2J1_9ENTR</name>
<evidence type="ECO:0000313" key="10">
    <source>
        <dbReference type="Proteomes" id="UP000323234"/>
    </source>
</evidence>
<dbReference type="PRINTS" id="PR00105">
    <property type="entry name" value="C5METTRFRASE"/>
</dbReference>
<evidence type="ECO:0000256" key="4">
    <source>
        <dbReference type="ARBA" id="ARBA00022747"/>
    </source>
</evidence>